<evidence type="ECO:0000313" key="3">
    <source>
        <dbReference type="Proteomes" id="UP001205311"/>
    </source>
</evidence>
<gene>
    <name evidence="2" type="ORF">LX15_006084</name>
</gene>
<accession>A0ABT1I3I1</accession>
<reference evidence="2 3" key="1">
    <citation type="submission" date="2022-06" db="EMBL/GenBank/DDBJ databases">
        <title>Genomic Encyclopedia of Archaeal and Bacterial Type Strains, Phase II (KMG-II): from individual species to whole genera.</title>
        <authorList>
            <person name="Goeker M."/>
        </authorList>
    </citation>
    <scope>NUCLEOTIDE SEQUENCE [LARGE SCALE GENOMIC DNA]</scope>
    <source>
        <strain evidence="2 3">DSM 40477</strain>
    </source>
</reference>
<evidence type="ECO:0000256" key="1">
    <source>
        <dbReference type="SAM" id="MobiDB-lite"/>
    </source>
</evidence>
<comment type="caution">
    <text evidence="2">The sequence shown here is derived from an EMBL/GenBank/DDBJ whole genome shotgun (WGS) entry which is preliminary data.</text>
</comment>
<sequence>MTTRAWANGEHMNETESATRDAEPSAAMRRLDRLVGTWTVTGGATGTVRFEWLTGGFFLLQHVDLVQGGHHVRALDVIGHERPFGAEPGVDVRSRTYTNTGDTLDYVYELEGDVLTIWGGEKGSPAYFRGSFSDGDTTIAGRWVWPGGGYTATMTRAK</sequence>
<name>A0ABT1I3I1_STRSD</name>
<evidence type="ECO:0008006" key="4">
    <source>
        <dbReference type="Google" id="ProtNLM"/>
    </source>
</evidence>
<feature type="compositionally biased region" description="Basic and acidic residues" evidence="1">
    <location>
        <begin position="11"/>
        <end position="25"/>
    </location>
</feature>
<organism evidence="2 3">
    <name type="scientific">Streptoalloteichus tenebrarius (strain ATCC 17920 / DSM 40477 / JCM 4838 / CBS 697.72 / NBRC 16177 / NCIMB 11028 / NRRL B-12390 / A12253. 1 / ISP 5477)</name>
    <name type="common">Streptomyces tenebrarius</name>
    <dbReference type="NCBI Taxonomy" id="1933"/>
    <lineage>
        <taxon>Bacteria</taxon>
        <taxon>Bacillati</taxon>
        <taxon>Actinomycetota</taxon>
        <taxon>Actinomycetes</taxon>
        <taxon>Pseudonocardiales</taxon>
        <taxon>Pseudonocardiaceae</taxon>
        <taxon>Streptoalloteichus</taxon>
    </lineage>
</organism>
<dbReference type="Proteomes" id="UP001205311">
    <property type="component" value="Unassembled WGS sequence"/>
</dbReference>
<keyword evidence="3" id="KW-1185">Reference proteome</keyword>
<protein>
    <recommendedName>
        <fullName evidence="4">DUF1579 domain-containing protein</fullName>
    </recommendedName>
</protein>
<evidence type="ECO:0000313" key="2">
    <source>
        <dbReference type="EMBL" id="MCP2262348.1"/>
    </source>
</evidence>
<proteinExistence type="predicted"/>
<feature type="region of interest" description="Disordered" evidence="1">
    <location>
        <begin position="1"/>
        <end position="25"/>
    </location>
</feature>
<dbReference type="EMBL" id="JAMTCP010000065">
    <property type="protein sequence ID" value="MCP2262348.1"/>
    <property type="molecule type" value="Genomic_DNA"/>
</dbReference>